<sequence>MPRLPSCVNESQSVDKDLRMECIVHLYASGNNTEICTYIAPGLIPIQTHGTETSY</sequence>
<proteinExistence type="predicted"/>
<organism evidence="1 2">
    <name type="scientific">Zootermopsis nevadensis</name>
    <name type="common">Dampwood termite</name>
    <dbReference type="NCBI Taxonomy" id="136037"/>
    <lineage>
        <taxon>Eukaryota</taxon>
        <taxon>Metazoa</taxon>
        <taxon>Ecdysozoa</taxon>
        <taxon>Arthropoda</taxon>
        <taxon>Hexapoda</taxon>
        <taxon>Insecta</taxon>
        <taxon>Pterygota</taxon>
        <taxon>Neoptera</taxon>
        <taxon>Polyneoptera</taxon>
        <taxon>Dictyoptera</taxon>
        <taxon>Blattodea</taxon>
        <taxon>Blattoidea</taxon>
        <taxon>Termitoidae</taxon>
        <taxon>Termopsidae</taxon>
        <taxon>Zootermopsis</taxon>
    </lineage>
</organism>
<dbReference type="InParanoid" id="A0A067QQ37"/>
<dbReference type="AlphaFoldDB" id="A0A067QQ37"/>
<dbReference type="Proteomes" id="UP000027135">
    <property type="component" value="Unassembled WGS sequence"/>
</dbReference>
<name>A0A067QQ37_ZOONE</name>
<reference evidence="1 2" key="1">
    <citation type="journal article" date="2014" name="Nat. Commun.">
        <title>Molecular traces of alternative social organization in a termite genome.</title>
        <authorList>
            <person name="Terrapon N."/>
            <person name="Li C."/>
            <person name="Robertson H.M."/>
            <person name="Ji L."/>
            <person name="Meng X."/>
            <person name="Booth W."/>
            <person name="Chen Z."/>
            <person name="Childers C.P."/>
            <person name="Glastad K.M."/>
            <person name="Gokhale K."/>
            <person name="Gowin J."/>
            <person name="Gronenberg W."/>
            <person name="Hermansen R.A."/>
            <person name="Hu H."/>
            <person name="Hunt B.G."/>
            <person name="Huylmans A.K."/>
            <person name="Khalil S.M."/>
            <person name="Mitchell R.D."/>
            <person name="Munoz-Torres M.C."/>
            <person name="Mustard J.A."/>
            <person name="Pan H."/>
            <person name="Reese J.T."/>
            <person name="Scharf M.E."/>
            <person name="Sun F."/>
            <person name="Vogel H."/>
            <person name="Xiao J."/>
            <person name="Yang W."/>
            <person name="Yang Z."/>
            <person name="Yang Z."/>
            <person name="Zhou J."/>
            <person name="Zhu J."/>
            <person name="Brent C.S."/>
            <person name="Elsik C.G."/>
            <person name="Goodisman M.A."/>
            <person name="Liberles D.A."/>
            <person name="Roe R.M."/>
            <person name="Vargo E.L."/>
            <person name="Vilcinskas A."/>
            <person name="Wang J."/>
            <person name="Bornberg-Bauer E."/>
            <person name="Korb J."/>
            <person name="Zhang G."/>
            <person name="Liebig J."/>
        </authorList>
    </citation>
    <scope>NUCLEOTIDE SEQUENCE [LARGE SCALE GENOMIC DNA]</scope>
    <source>
        <tissue evidence="1">Whole organism</tissue>
    </source>
</reference>
<dbReference type="EMBL" id="KK853625">
    <property type="protein sequence ID" value="KDR04208.1"/>
    <property type="molecule type" value="Genomic_DNA"/>
</dbReference>
<accession>A0A067QQ37</accession>
<evidence type="ECO:0000313" key="1">
    <source>
        <dbReference type="EMBL" id="KDR04208.1"/>
    </source>
</evidence>
<evidence type="ECO:0000313" key="2">
    <source>
        <dbReference type="Proteomes" id="UP000027135"/>
    </source>
</evidence>
<gene>
    <name evidence="1" type="ORF">L798_04421</name>
</gene>
<keyword evidence="2" id="KW-1185">Reference proteome</keyword>
<protein>
    <submittedName>
        <fullName evidence="1">Uncharacterized protein</fullName>
    </submittedName>
</protein>